<dbReference type="Proteomes" id="UP000003195">
    <property type="component" value="Unassembled WGS sequence"/>
</dbReference>
<protein>
    <recommendedName>
        <fullName evidence="3">Phage major tail protein, TP901-1 family</fullName>
    </recommendedName>
</protein>
<dbReference type="RefSeq" id="WP_006941775.1">
    <property type="nucleotide sequence ID" value="NZ_GL538207.1"/>
</dbReference>
<dbReference type="eggNOG" id="COG5437">
    <property type="taxonomic scope" value="Bacteria"/>
</dbReference>
<accession>E2ZBF5</accession>
<dbReference type="Pfam" id="PF06199">
    <property type="entry name" value="Phage_tail_2"/>
    <property type="match status" value="1"/>
</dbReference>
<name>E2ZBF5_9FIRM</name>
<dbReference type="NCBIfam" id="NF047353">
    <property type="entry name" value="tube_lmo2291"/>
    <property type="match status" value="1"/>
</dbReference>
<dbReference type="EMBL" id="AECS01000034">
    <property type="protein sequence ID" value="EFQ04365.1"/>
    <property type="molecule type" value="Genomic_DNA"/>
</dbReference>
<feature type="non-terminal residue" evidence="1">
    <location>
        <position position="137"/>
    </location>
</feature>
<keyword evidence="2" id="KW-1185">Reference proteome</keyword>
<sequence length="137" mass="15245">MSLTEDKIKNLPVMEENSTAIAGKDTLIYIALDSAPTWVLLGGQRNNPLSRKAESIDATSKDSGNYSTRLSGMLSWTMSYEGLLVLNDEAVEILENRFNNRKPVFIRQEYPDGSYRTGWASVTAFDEDHSYSGVSTL</sequence>
<dbReference type="InterPro" id="IPR011855">
    <property type="entry name" value="Phgtail_TP901_1"/>
</dbReference>
<dbReference type="HOGENOM" id="CLU_128644_1_0_9"/>
<organism evidence="1 2">
    <name type="scientific">Megasphaera micronuciformis F0359</name>
    <dbReference type="NCBI Taxonomy" id="706434"/>
    <lineage>
        <taxon>Bacteria</taxon>
        <taxon>Bacillati</taxon>
        <taxon>Bacillota</taxon>
        <taxon>Negativicutes</taxon>
        <taxon>Veillonellales</taxon>
        <taxon>Veillonellaceae</taxon>
        <taxon>Megasphaera</taxon>
    </lineage>
</organism>
<proteinExistence type="predicted"/>
<reference evidence="1 2" key="1">
    <citation type="submission" date="2010-08" db="EMBL/GenBank/DDBJ databases">
        <authorList>
            <person name="Weinstock G."/>
            <person name="Sodergren E."/>
            <person name="Clifton S."/>
            <person name="Fulton L."/>
            <person name="Fulton B."/>
            <person name="Courtney L."/>
            <person name="Fronick C."/>
            <person name="Harrison M."/>
            <person name="Strong C."/>
            <person name="Farmer C."/>
            <person name="Delahaunty K."/>
            <person name="Markovic C."/>
            <person name="Hall O."/>
            <person name="Minx P."/>
            <person name="Tomlinson C."/>
            <person name="Mitreva M."/>
            <person name="Hou S."/>
            <person name="Chen J."/>
            <person name="Wollam A."/>
            <person name="Pepin K.H."/>
            <person name="Johnson M."/>
            <person name="Bhonagiri V."/>
            <person name="Zhang X."/>
            <person name="Suruliraj S."/>
            <person name="Warren W."/>
            <person name="Chinwalla A."/>
            <person name="Mardis E.R."/>
            <person name="Wilson R.K."/>
        </authorList>
    </citation>
    <scope>NUCLEOTIDE SEQUENCE [LARGE SCALE GENOMIC DNA]</scope>
    <source>
        <strain evidence="1 2">F0359</strain>
    </source>
</reference>
<dbReference type="STRING" id="706434.HMPREF9429_00782"/>
<dbReference type="OrthoDB" id="1624284at2"/>
<evidence type="ECO:0008006" key="3">
    <source>
        <dbReference type="Google" id="ProtNLM"/>
    </source>
</evidence>
<gene>
    <name evidence="1" type="ORF">HMPREF9429_00782</name>
</gene>
<evidence type="ECO:0000313" key="2">
    <source>
        <dbReference type="Proteomes" id="UP000003195"/>
    </source>
</evidence>
<comment type="caution">
    <text evidence="1">The sequence shown here is derived from an EMBL/GenBank/DDBJ whole genome shotgun (WGS) entry which is preliminary data.</text>
</comment>
<evidence type="ECO:0000313" key="1">
    <source>
        <dbReference type="EMBL" id="EFQ04365.1"/>
    </source>
</evidence>
<dbReference type="AlphaFoldDB" id="E2ZBF5"/>